<name>A0A917ZLW3_9ACTN</name>
<reference evidence="12" key="2">
    <citation type="submission" date="2020-09" db="EMBL/GenBank/DDBJ databases">
        <authorList>
            <person name="Sun Q."/>
            <person name="Zhou Y."/>
        </authorList>
    </citation>
    <scope>NUCLEOTIDE SEQUENCE</scope>
    <source>
        <strain evidence="12">CGMCC 4.7201</strain>
    </source>
</reference>
<evidence type="ECO:0000256" key="6">
    <source>
        <dbReference type="ARBA" id="ARBA00022777"/>
    </source>
</evidence>
<dbReference type="GO" id="GO:0005524">
    <property type="term" value="F:ATP binding"/>
    <property type="evidence" value="ECO:0007669"/>
    <property type="project" value="UniProtKB-KW"/>
</dbReference>
<feature type="transmembrane region" description="Helical" evidence="10">
    <location>
        <begin position="52"/>
        <end position="71"/>
    </location>
</feature>
<proteinExistence type="predicted"/>
<keyword evidence="5" id="KW-0547">Nucleotide-binding</keyword>
<keyword evidence="10" id="KW-0812">Transmembrane</keyword>
<dbReference type="GO" id="GO:0000155">
    <property type="term" value="F:phosphorelay sensor kinase activity"/>
    <property type="evidence" value="ECO:0007669"/>
    <property type="project" value="InterPro"/>
</dbReference>
<evidence type="ECO:0000313" key="12">
    <source>
        <dbReference type="EMBL" id="GGO86769.1"/>
    </source>
</evidence>
<keyword evidence="7" id="KW-0067">ATP-binding</keyword>
<comment type="caution">
    <text evidence="12">The sequence shown here is derived from an EMBL/GenBank/DDBJ whole genome shotgun (WGS) entry which is preliminary data.</text>
</comment>
<feature type="transmembrane region" description="Helical" evidence="10">
    <location>
        <begin position="112"/>
        <end position="129"/>
    </location>
</feature>
<keyword evidence="3" id="KW-0597">Phosphoprotein</keyword>
<reference evidence="12" key="1">
    <citation type="journal article" date="2014" name="Int. J. Syst. Evol. Microbiol.">
        <title>Complete genome sequence of Corynebacterium casei LMG S-19264T (=DSM 44701T), isolated from a smear-ripened cheese.</title>
        <authorList>
            <consortium name="US DOE Joint Genome Institute (JGI-PGF)"/>
            <person name="Walter F."/>
            <person name="Albersmeier A."/>
            <person name="Kalinowski J."/>
            <person name="Ruckert C."/>
        </authorList>
    </citation>
    <scope>NUCLEOTIDE SEQUENCE</scope>
    <source>
        <strain evidence="12">CGMCC 4.7201</strain>
    </source>
</reference>
<keyword evidence="4" id="KW-0808">Transferase</keyword>
<sequence>MGGSRNWYARIRAGGSRRTGRDWAVDITCLVLAAAFAVLSNPEATRDPSVPHPMLVADQLAGALGCVLLLLRRRRPVGVALAVSVLSAFSLLVQGATAVAIFTVAVHRPLRVVAAVGAFNLAAAGPYIVMRHDRGLTYLGEVLMSLGLYLAVTGWGMYVRSRRQLLLSLRERARNAETEAALRAEGAQRLARERIAREMHDVLAHRLSLLSLHAGALEYRPDASPEEVARAAGVIRSSAHQALQDLREVIGVLRAPDGGAGPSEDGDRPQPTLADLPRLVEESRQAGMRVALEERVDDPGAVPSAAGRTAYRIAQEGLTNVRKHGRGAEAAVTVAGRPGDGLTVEVRNPVAVPRTASLARAASAAASGAGPVSHAGAVADNAPGPASAQIPGAGRGLIGLSERAALAGGRLEHGRTASGDFRLFAWLPWPA</sequence>
<dbReference type="CDD" id="cd16917">
    <property type="entry name" value="HATPase_UhpB-NarQ-NarX-like"/>
    <property type="match status" value="1"/>
</dbReference>
<evidence type="ECO:0000256" key="1">
    <source>
        <dbReference type="ARBA" id="ARBA00000085"/>
    </source>
</evidence>
<dbReference type="InterPro" id="IPR011712">
    <property type="entry name" value="Sig_transdc_His_kin_sub3_dim/P"/>
</dbReference>
<feature type="region of interest" description="Disordered" evidence="9">
    <location>
        <begin position="254"/>
        <end position="274"/>
    </location>
</feature>
<dbReference type="InterPro" id="IPR036890">
    <property type="entry name" value="HATPase_C_sf"/>
</dbReference>
<dbReference type="RefSeq" id="WP_189131566.1">
    <property type="nucleotide sequence ID" value="NZ_BMMS01000009.1"/>
</dbReference>
<evidence type="ECO:0000256" key="5">
    <source>
        <dbReference type="ARBA" id="ARBA00022741"/>
    </source>
</evidence>
<dbReference type="EMBL" id="BMMS01000009">
    <property type="protein sequence ID" value="GGO86769.1"/>
    <property type="molecule type" value="Genomic_DNA"/>
</dbReference>
<dbReference type="Gene3D" id="3.30.565.10">
    <property type="entry name" value="Histidine kinase-like ATPase, C-terminal domain"/>
    <property type="match status" value="1"/>
</dbReference>
<feature type="transmembrane region" description="Helical" evidence="10">
    <location>
        <begin position="136"/>
        <end position="158"/>
    </location>
</feature>
<evidence type="ECO:0000256" key="9">
    <source>
        <dbReference type="SAM" id="MobiDB-lite"/>
    </source>
</evidence>
<evidence type="ECO:0000256" key="10">
    <source>
        <dbReference type="SAM" id="Phobius"/>
    </source>
</evidence>
<keyword evidence="6 12" id="KW-0418">Kinase</keyword>
<protein>
    <recommendedName>
        <fullName evidence="2">histidine kinase</fullName>
        <ecNumber evidence="2">2.7.13.3</ecNumber>
    </recommendedName>
</protein>
<evidence type="ECO:0000313" key="13">
    <source>
        <dbReference type="Proteomes" id="UP000641932"/>
    </source>
</evidence>
<dbReference type="InterPro" id="IPR050482">
    <property type="entry name" value="Sensor_HK_TwoCompSys"/>
</dbReference>
<evidence type="ECO:0000259" key="11">
    <source>
        <dbReference type="Pfam" id="PF07730"/>
    </source>
</evidence>
<keyword evidence="10" id="KW-0472">Membrane</keyword>
<dbReference type="Pfam" id="PF07730">
    <property type="entry name" value="HisKA_3"/>
    <property type="match status" value="1"/>
</dbReference>
<dbReference type="Gene3D" id="1.20.5.1930">
    <property type="match status" value="1"/>
</dbReference>
<evidence type="ECO:0000256" key="8">
    <source>
        <dbReference type="ARBA" id="ARBA00023012"/>
    </source>
</evidence>
<dbReference type="GO" id="GO:0016020">
    <property type="term" value="C:membrane"/>
    <property type="evidence" value="ECO:0007669"/>
    <property type="project" value="InterPro"/>
</dbReference>
<organism evidence="12 13">
    <name type="scientific">Wenjunlia tyrosinilytica</name>
    <dbReference type="NCBI Taxonomy" id="1544741"/>
    <lineage>
        <taxon>Bacteria</taxon>
        <taxon>Bacillati</taxon>
        <taxon>Actinomycetota</taxon>
        <taxon>Actinomycetes</taxon>
        <taxon>Kitasatosporales</taxon>
        <taxon>Streptomycetaceae</taxon>
        <taxon>Wenjunlia</taxon>
    </lineage>
</organism>
<dbReference type="Proteomes" id="UP000641932">
    <property type="component" value="Unassembled WGS sequence"/>
</dbReference>
<keyword evidence="10" id="KW-1133">Transmembrane helix</keyword>
<keyword evidence="8" id="KW-0902">Two-component regulatory system</keyword>
<gene>
    <name evidence="12" type="ORF">GCM10012280_23680</name>
</gene>
<keyword evidence="13" id="KW-1185">Reference proteome</keyword>
<dbReference type="PANTHER" id="PTHR24421:SF10">
    <property type="entry name" value="NITRATE_NITRITE SENSOR PROTEIN NARQ"/>
    <property type="match status" value="1"/>
</dbReference>
<dbReference type="EC" id="2.7.13.3" evidence="2"/>
<dbReference type="AlphaFoldDB" id="A0A917ZLW3"/>
<feature type="domain" description="Signal transduction histidine kinase subgroup 3 dimerisation and phosphoacceptor" evidence="11">
    <location>
        <begin position="192"/>
        <end position="256"/>
    </location>
</feature>
<dbReference type="PANTHER" id="PTHR24421">
    <property type="entry name" value="NITRATE/NITRITE SENSOR PROTEIN NARX-RELATED"/>
    <property type="match status" value="1"/>
</dbReference>
<feature type="transmembrane region" description="Helical" evidence="10">
    <location>
        <begin position="78"/>
        <end position="106"/>
    </location>
</feature>
<evidence type="ECO:0000256" key="4">
    <source>
        <dbReference type="ARBA" id="ARBA00022679"/>
    </source>
</evidence>
<feature type="transmembrane region" description="Helical" evidence="10">
    <location>
        <begin position="21"/>
        <end position="40"/>
    </location>
</feature>
<accession>A0A917ZLW3</accession>
<evidence type="ECO:0000256" key="3">
    <source>
        <dbReference type="ARBA" id="ARBA00022553"/>
    </source>
</evidence>
<dbReference type="GO" id="GO:0046983">
    <property type="term" value="F:protein dimerization activity"/>
    <property type="evidence" value="ECO:0007669"/>
    <property type="project" value="InterPro"/>
</dbReference>
<evidence type="ECO:0000256" key="2">
    <source>
        <dbReference type="ARBA" id="ARBA00012438"/>
    </source>
</evidence>
<evidence type="ECO:0000256" key="7">
    <source>
        <dbReference type="ARBA" id="ARBA00022840"/>
    </source>
</evidence>
<comment type="catalytic activity">
    <reaction evidence="1">
        <text>ATP + protein L-histidine = ADP + protein N-phospho-L-histidine.</text>
        <dbReference type="EC" id="2.7.13.3"/>
    </reaction>
</comment>